<evidence type="ECO:0000313" key="2">
    <source>
        <dbReference type="EMBL" id="MBL0742327.1"/>
    </source>
</evidence>
<organism evidence="2 3">
    <name type="scientific">Chryseolinea lacunae</name>
    <dbReference type="NCBI Taxonomy" id="2801331"/>
    <lineage>
        <taxon>Bacteria</taxon>
        <taxon>Pseudomonadati</taxon>
        <taxon>Bacteroidota</taxon>
        <taxon>Cytophagia</taxon>
        <taxon>Cytophagales</taxon>
        <taxon>Fulvivirgaceae</taxon>
        <taxon>Chryseolinea</taxon>
    </lineage>
</organism>
<name>A0ABS1KUE7_9BACT</name>
<dbReference type="InterPro" id="IPR026444">
    <property type="entry name" value="Secre_tail"/>
</dbReference>
<evidence type="ECO:0000313" key="3">
    <source>
        <dbReference type="Proteomes" id="UP000613030"/>
    </source>
</evidence>
<dbReference type="EMBL" id="JAERRB010000004">
    <property type="protein sequence ID" value="MBL0742327.1"/>
    <property type="molecule type" value="Genomic_DNA"/>
</dbReference>
<sequence length="810" mass="83179">MKKNLVLGILAVLLQSVAFGQTSTTGSGNWSDATLWTSGVPAGGTTNATINNALILDIGSLTISSGDYIFNASATDMPGGSQLGVSVGNGGVWEVAAGTVTLEGNMNLNNFSTLTVRAGATLITGSVAMGNNVTVLVEAGGTWIINGDLNSSNQAGTFTIGGLVSISNNFQTSGTAEIIGTGDITTGGSMLTNGSSEIFDSTGDCNTGPCSGRNLCGFTNVITTASQVKCSSAVGVIVLNATTSAASPTYLWESSTASQTSGFASATPVNNASSYTVAATPAQTIWYRRKVTASGCTGTSIPVKITVVPSAGGWIGAGADNNWNTTANWCSGVPTATTDVTIPSGVPRMPTVNITTAVARDLVVNPGATITLSSGNTLSISGNFTNNGTLTANSTSTAVFTGTAAQNLGGSSFSTFDRLTINKTSGTLTLNGSFATVSSILTMTAGNVNLNGNPLTLGASGSPGTLTYTAGWLYGGSFTRYFNGGSNITIGNAAGLFPMGTAADTRPLYVGANGINPNGYIRVSHTGATTTNNVSFNDTDAQAIVRRQNSFWAVSSNLSSGTYSLRAGGTGFGTISTVAHLRLVLSGSVVASPAPANSGTPASPLVERISLSGANLTNNFYIGSINGTLSPLPVKLISFDAQSVAEGIQLTWKTSSEDNFHYYQLERAGTDLKFVAIARIEGAGGHAITKSYDYLDRTPLSGKNYYRLKMVDVDEVFEYSPVVTANGTSLSGVSVYPNPIKNNSVTVALNDTMDTPVQLQLLDGTGTLVLRASLDENVNVLQLPDSIRPGVYFLQVSSGYVRQIIKVVIQ</sequence>
<feature type="chain" id="PRO_5045834798" evidence="1">
    <location>
        <begin position="21"/>
        <end position="810"/>
    </location>
</feature>
<dbReference type="RefSeq" id="WP_202010445.1">
    <property type="nucleotide sequence ID" value="NZ_JAERRB010000004.1"/>
</dbReference>
<accession>A0ABS1KUE7</accession>
<keyword evidence="3" id="KW-1185">Reference proteome</keyword>
<evidence type="ECO:0000256" key="1">
    <source>
        <dbReference type="SAM" id="SignalP"/>
    </source>
</evidence>
<dbReference type="Proteomes" id="UP000613030">
    <property type="component" value="Unassembled WGS sequence"/>
</dbReference>
<keyword evidence="1" id="KW-0732">Signal</keyword>
<reference evidence="2 3" key="1">
    <citation type="submission" date="2021-01" db="EMBL/GenBank/DDBJ databases">
        <title>Chryseolinea sp. Jin1 Genome sequencing and assembly.</title>
        <authorList>
            <person name="Kim I."/>
        </authorList>
    </citation>
    <scope>NUCLEOTIDE SEQUENCE [LARGE SCALE GENOMIC DNA]</scope>
    <source>
        <strain evidence="2 3">Jin1</strain>
    </source>
</reference>
<proteinExistence type="predicted"/>
<comment type="caution">
    <text evidence="2">The sequence shown here is derived from an EMBL/GenBank/DDBJ whole genome shotgun (WGS) entry which is preliminary data.</text>
</comment>
<dbReference type="NCBIfam" id="TIGR04183">
    <property type="entry name" value="Por_Secre_tail"/>
    <property type="match status" value="1"/>
</dbReference>
<gene>
    <name evidence="2" type="ORF">JI741_13940</name>
</gene>
<feature type="signal peptide" evidence="1">
    <location>
        <begin position="1"/>
        <end position="20"/>
    </location>
</feature>
<protein>
    <submittedName>
        <fullName evidence="2">T9SS type A sorting domain-containing protein</fullName>
    </submittedName>
</protein>